<proteinExistence type="inferred from homology"/>
<gene>
    <name evidence="5" type="primary">estA1</name>
    <name evidence="5" type="ORF">A5CPEGH6_09280</name>
</gene>
<keyword evidence="2 3" id="KW-0378">Hydrolase</keyword>
<name>A0A4Y1WZC7_9BACT</name>
<dbReference type="AlphaFoldDB" id="A0A4Y1WZC7"/>
<evidence type="ECO:0000259" key="4">
    <source>
        <dbReference type="Pfam" id="PF00135"/>
    </source>
</evidence>
<dbReference type="EC" id="3.1.1.-" evidence="3"/>
<dbReference type="KEGG" id="ada:A5CPEGH6_09280"/>
<dbReference type="PANTHER" id="PTHR11559">
    <property type="entry name" value="CARBOXYLESTERASE"/>
    <property type="match status" value="1"/>
</dbReference>
<comment type="similarity">
    <text evidence="1 3">Belongs to the type-B carboxylesterase/lipase family.</text>
</comment>
<dbReference type="InterPro" id="IPR002018">
    <property type="entry name" value="CarbesteraseB"/>
</dbReference>
<organism evidence="5 6">
    <name type="scientific">Alistipes dispar</name>
    <dbReference type="NCBI Taxonomy" id="2585119"/>
    <lineage>
        <taxon>Bacteria</taxon>
        <taxon>Pseudomonadati</taxon>
        <taxon>Bacteroidota</taxon>
        <taxon>Bacteroidia</taxon>
        <taxon>Bacteroidales</taxon>
        <taxon>Rikenellaceae</taxon>
        <taxon>Alistipes</taxon>
    </lineage>
</organism>
<evidence type="ECO:0000256" key="1">
    <source>
        <dbReference type="ARBA" id="ARBA00005964"/>
    </source>
</evidence>
<feature type="domain" description="Carboxylesterase type B" evidence="4">
    <location>
        <begin position="36"/>
        <end position="357"/>
    </location>
</feature>
<dbReference type="InterPro" id="IPR029058">
    <property type="entry name" value="AB_hydrolase_fold"/>
</dbReference>
<keyword evidence="6" id="KW-1185">Reference proteome</keyword>
<sequence length="537" mass="59081">MQGFFLLLAGTHPAAAASPSPQSDDQQLFIGEQIAVAPTRYGKVRGFILRGIYNFRGIPYGAPASGENRFMPPQPPRPWKGVRPAVAFGDSAPQSFYDRRPESYSMFVDHWNYDGMSEDCLRLNVWTPGLDGKRRPVLVWLHGGGFARGNGIEQDGYDGENIARYGDIVFCSVNHRLGPLGFSDFAGVGGKKYVSSGNAGMLDIVAALEWVRDNIEAFGGDPQNVTIMGQSGGGAKVCNLCAMPAAKGLFHKAVALSGNATRANSKQYAEALGSAILREAGLDASQIDSLQHMPWEEYMLLAERAAQHLNGIQGVGQRGGFAPVGDGRDLPDGEFYTGRYSTWGTDVPMLLCSTFHEWNPDRDDPELESVTTEGVVGHLTPVFGERAGAIVEAYAKSFPELRPIELWSVIVSNRRGVVHTADVKCREQQSPVYMAWFGWESPLFDGRHRAFHCLDICFWFLNTDRMVTHTGGGKAPRDLSYRMADALLAFMRTGDPNCPSLPSWPRYTPRKGEVMILDDRCRTAEDPDREARRAFGD</sequence>
<dbReference type="InterPro" id="IPR050309">
    <property type="entry name" value="Type-B_Carboxylest/Lipase"/>
</dbReference>
<dbReference type="Gene3D" id="3.40.50.1820">
    <property type="entry name" value="alpha/beta hydrolase"/>
    <property type="match status" value="1"/>
</dbReference>
<dbReference type="EMBL" id="AP019736">
    <property type="protein sequence ID" value="BBL06290.1"/>
    <property type="molecule type" value="Genomic_DNA"/>
</dbReference>
<protein>
    <recommendedName>
        <fullName evidence="3">Carboxylic ester hydrolase</fullName>
        <ecNumber evidence="3">3.1.1.-</ecNumber>
    </recommendedName>
</protein>
<evidence type="ECO:0000313" key="5">
    <source>
        <dbReference type="EMBL" id="BBL06290.1"/>
    </source>
</evidence>
<dbReference type="Proteomes" id="UP000319374">
    <property type="component" value="Chromosome"/>
</dbReference>
<accession>A0A4Y1WZC7</accession>
<dbReference type="GO" id="GO:0016787">
    <property type="term" value="F:hydrolase activity"/>
    <property type="evidence" value="ECO:0007669"/>
    <property type="project" value="UniProtKB-KW"/>
</dbReference>
<dbReference type="SUPFAM" id="SSF53474">
    <property type="entry name" value="alpha/beta-Hydrolases"/>
    <property type="match status" value="1"/>
</dbReference>
<reference evidence="6" key="1">
    <citation type="submission" date="2019-06" db="EMBL/GenBank/DDBJ databases">
        <title>Alistipes onderdonkii subsp. vulgaris subsp. nov., Alistipes dispar sp. nov. and Alistipes communis sp. nov., isolated from human faeces, and creation of Alistipes onderdonkii subsp. onderdonkii subsp. nov.</title>
        <authorList>
            <person name="Sakamoto M."/>
            <person name="Ikeyama N."/>
            <person name="Ogata Y."/>
            <person name="Suda W."/>
            <person name="Iino T."/>
            <person name="Hattori M."/>
            <person name="Ohkuma M."/>
        </authorList>
    </citation>
    <scope>NUCLEOTIDE SEQUENCE [LARGE SCALE GENOMIC DNA]</scope>
    <source>
        <strain evidence="6">5CPEGH6</strain>
    </source>
</reference>
<dbReference type="Pfam" id="PF00135">
    <property type="entry name" value="COesterase"/>
    <property type="match status" value="1"/>
</dbReference>
<dbReference type="InterPro" id="IPR019826">
    <property type="entry name" value="Carboxylesterase_B_AS"/>
</dbReference>
<evidence type="ECO:0000256" key="2">
    <source>
        <dbReference type="ARBA" id="ARBA00022801"/>
    </source>
</evidence>
<evidence type="ECO:0000256" key="3">
    <source>
        <dbReference type="RuleBase" id="RU361235"/>
    </source>
</evidence>
<dbReference type="PROSITE" id="PS00122">
    <property type="entry name" value="CARBOXYLESTERASE_B_1"/>
    <property type="match status" value="1"/>
</dbReference>
<evidence type="ECO:0000313" key="6">
    <source>
        <dbReference type="Proteomes" id="UP000319374"/>
    </source>
</evidence>